<reference evidence="3" key="1">
    <citation type="submission" date="2013-03" db="EMBL/GenBank/DDBJ databases">
        <title>The Genome Sequence of Anopheles dirus WRAIR2.</title>
        <authorList>
            <consortium name="The Broad Institute Genomics Platform"/>
            <person name="Neafsey D.E."/>
            <person name="Walton C."/>
            <person name="Walker B."/>
            <person name="Young S.K."/>
            <person name="Zeng Q."/>
            <person name="Gargeya S."/>
            <person name="Fitzgerald M."/>
            <person name="Haas B."/>
            <person name="Abouelleil A."/>
            <person name="Allen A.W."/>
            <person name="Alvarado L."/>
            <person name="Arachchi H.M."/>
            <person name="Berlin A.M."/>
            <person name="Chapman S.B."/>
            <person name="Gainer-Dewar J."/>
            <person name="Goldberg J."/>
            <person name="Griggs A."/>
            <person name="Gujja S."/>
            <person name="Hansen M."/>
            <person name="Howarth C."/>
            <person name="Imamovic A."/>
            <person name="Ireland A."/>
            <person name="Larimer J."/>
            <person name="McCowan C."/>
            <person name="Murphy C."/>
            <person name="Pearson M."/>
            <person name="Poon T.W."/>
            <person name="Priest M."/>
            <person name="Roberts A."/>
            <person name="Saif S."/>
            <person name="Shea T."/>
            <person name="Sisk P."/>
            <person name="Sykes S."/>
            <person name="Wortman J."/>
            <person name="Nusbaum C."/>
            <person name="Birren B."/>
        </authorList>
    </citation>
    <scope>NUCLEOTIDE SEQUENCE [LARGE SCALE GENOMIC DNA]</scope>
    <source>
        <strain evidence="3">WRAIR2</strain>
    </source>
</reference>
<organism evidence="2 3">
    <name type="scientific">Anopheles dirus</name>
    <dbReference type="NCBI Taxonomy" id="7168"/>
    <lineage>
        <taxon>Eukaryota</taxon>
        <taxon>Metazoa</taxon>
        <taxon>Ecdysozoa</taxon>
        <taxon>Arthropoda</taxon>
        <taxon>Hexapoda</taxon>
        <taxon>Insecta</taxon>
        <taxon>Pterygota</taxon>
        <taxon>Neoptera</taxon>
        <taxon>Endopterygota</taxon>
        <taxon>Diptera</taxon>
        <taxon>Nematocera</taxon>
        <taxon>Culicoidea</taxon>
        <taxon>Culicidae</taxon>
        <taxon>Anophelinae</taxon>
        <taxon>Anopheles</taxon>
    </lineage>
</organism>
<evidence type="ECO:0000256" key="1">
    <source>
        <dbReference type="SAM" id="Phobius"/>
    </source>
</evidence>
<proteinExistence type="predicted"/>
<dbReference type="VEuPathDB" id="VectorBase:ADIR014123"/>
<keyword evidence="1" id="KW-0812">Transmembrane</keyword>
<reference evidence="2" key="2">
    <citation type="submission" date="2020-05" db="UniProtKB">
        <authorList>
            <consortium name="EnsemblMetazoa"/>
        </authorList>
    </citation>
    <scope>IDENTIFICATION</scope>
    <source>
        <strain evidence="2">WRAIR2</strain>
    </source>
</reference>
<evidence type="ECO:0000313" key="3">
    <source>
        <dbReference type="Proteomes" id="UP000075884"/>
    </source>
</evidence>
<keyword evidence="1" id="KW-0472">Membrane</keyword>
<name>A0A182NW37_9DIPT</name>
<dbReference type="EnsemblMetazoa" id="ADIR014123-RA">
    <property type="protein sequence ID" value="ADIR014123-PA"/>
    <property type="gene ID" value="ADIR014123"/>
</dbReference>
<sequence>MESTVSMCSGHVTSDICGGPMSTKHLYGLGGSRHAGGRFVVVCTISVSLFLLFPT</sequence>
<accession>A0A182NW37</accession>
<protein>
    <submittedName>
        <fullName evidence="2">Uncharacterized protein</fullName>
    </submittedName>
</protein>
<evidence type="ECO:0000313" key="2">
    <source>
        <dbReference type="EnsemblMetazoa" id="ADIR014123-PA"/>
    </source>
</evidence>
<keyword evidence="3" id="KW-1185">Reference proteome</keyword>
<dbReference type="AlphaFoldDB" id="A0A182NW37"/>
<keyword evidence="1" id="KW-1133">Transmembrane helix</keyword>
<feature type="transmembrane region" description="Helical" evidence="1">
    <location>
        <begin position="35"/>
        <end position="53"/>
    </location>
</feature>
<dbReference type="Proteomes" id="UP000075884">
    <property type="component" value="Unassembled WGS sequence"/>
</dbReference>